<sequence length="889" mass="100263">MAWIQLLLFSFLSFTPLTTLSRSGSEDEPESPFKSICEGVRTELRNCNKRLLEKTEYSFNIEKDMFALKEQLREIRILCINASQASAVQIAALQNQLDRMLKQLGEQATGPTAVVLNILQKYVEVQKLELNLLIETDLSKIAELQKQLKKSRADLEEVNGNLDKLECQAVNNSQILHVVSLQQQIDELRKTGGSKSSSQILVLETQLEKEMRHLEENEDAASKLIKPIIRLQDEIVELYERQALLLIIHIQFTAFQSRLDEKKILLSDLQKEKEEKGDDGNINEQIEAVEREVRQLEAKIDDLKKNLSQKPELLNKVEELTAKVNDSNLRQILDIVSLKQEINNLEDRIRSETSKSKRNELQKELREKKEQLDSKTKELQTNEDLNTRITLTIISKLDDLRKLQIENVGVDQIKDKRDELLGLLSELDDSNLAKILLKNLFLLSDESQLKKLISHLKQQTNKQIAELQEEVRKKEEELRRKTTELGQKDRDVATLTKEIRDLEEELKNLKKQLKDLENTLASQLRELEKQLSEMRKELEKGNKALQEKDAELAKKDLEKQLSETRKELEKGNKALQEKDEELAKKDVIDDNKCLRDDMTRLNERVKELEKLEEQLKKKEEELSHLINNTAAQPRSSKQSAARAEGPPKKKHVSSSTVQNFQALLVGSIPASSKEAEEGRGTGMSAPPLPLHVPSGSFSQEDLNTVSLAASDSLVEPEQSHCSLLEDTLSPLSQSQQSHSDEGSDLRGPEPSVVFSLKDTPARTMATMADAQEMGLGNMPPVGTCISSLVVSPDEALKQNLRCPNPECRRTDDLLVRVYNTVSGLGPPDACTSFIYDQGLPGGHSIRAACCFPAGFRVNRLFYWEITGATDTGETSSMAGAIQISGGVPQ</sequence>
<organism evidence="1 2">
    <name type="scientific">Pangasius djambal</name>
    <dbReference type="NCBI Taxonomy" id="1691987"/>
    <lineage>
        <taxon>Eukaryota</taxon>
        <taxon>Metazoa</taxon>
        <taxon>Chordata</taxon>
        <taxon>Craniata</taxon>
        <taxon>Vertebrata</taxon>
        <taxon>Euteleostomi</taxon>
        <taxon>Actinopterygii</taxon>
        <taxon>Neopterygii</taxon>
        <taxon>Teleostei</taxon>
        <taxon>Ostariophysi</taxon>
        <taxon>Siluriformes</taxon>
        <taxon>Pangasiidae</taxon>
        <taxon>Pangasius</taxon>
    </lineage>
</organism>
<keyword evidence="2" id="KW-1185">Reference proteome</keyword>
<comment type="caution">
    <text evidence="1">The sequence shown here is derived from an EMBL/GenBank/DDBJ whole genome shotgun (WGS) entry which is preliminary data.</text>
</comment>
<dbReference type="EMBL" id="CM041000">
    <property type="protein sequence ID" value="MCJ8748291.1"/>
    <property type="molecule type" value="Genomic_DNA"/>
</dbReference>
<protein>
    <submittedName>
        <fullName evidence="1">Uncharacterized protein</fullName>
    </submittedName>
</protein>
<dbReference type="Proteomes" id="UP000830395">
    <property type="component" value="Chromosome 26"/>
</dbReference>
<name>A0ACC5ZMF6_9TELE</name>
<reference evidence="1" key="1">
    <citation type="submission" date="2020-02" db="EMBL/GenBank/DDBJ databases">
        <title>Genome sequencing of the panga catfish, Pangasius djambal.</title>
        <authorList>
            <person name="Wen M."/>
            <person name="Zahm M."/>
            <person name="Roques C."/>
            <person name="Cabau C."/>
            <person name="Klopp C."/>
            <person name="Donnadieu C."/>
            <person name="Jouanno E."/>
            <person name="Avarre J.-C."/>
            <person name="Campet M."/>
            <person name="Ha T."/>
            <person name="Dugue R."/>
            <person name="Lampietro C."/>
            <person name="Louis A."/>
            <person name="Herpin A."/>
            <person name="Echchiki A."/>
            <person name="Berthelot C."/>
            <person name="Parey E."/>
            <person name="Roest-Crollius H."/>
            <person name="Braasch I."/>
            <person name="Postlethwait J.H."/>
            <person name="Bobe J."/>
            <person name="Montfort J."/>
            <person name="Bouchez O."/>
            <person name="Begum T."/>
            <person name="Schartl M."/>
            <person name="Gustiano R."/>
            <person name="Guiguen Y."/>
        </authorList>
    </citation>
    <scope>NUCLEOTIDE SEQUENCE</scope>
    <source>
        <strain evidence="1">Pdj_M5554</strain>
    </source>
</reference>
<evidence type="ECO:0000313" key="2">
    <source>
        <dbReference type="Proteomes" id="UP000830395"/>
    </source>
</evidence>
<accession>A0ACC5ZMF6</accession>
<evidence type="ECO:0000313" key="1">
    <source>
        <dbReference type="EMBL" id="MCJ8748291.1"/>
    </source>
</evidence>
<gene>
    <name evidence="1" type="ORF">PDJAM_G00163050</name>
</gene>
<proteinExistence type="predicted"/>